<dbReference type="SMART" id="SM00448">
    <property type="entry name" value="REC"/>
    <property type="match status" value="1"/>
</dbReference>
<evidence type="ECO:0000313" key="11">
    <source>
        <dbReference type="Proteomes" id="UP000215731"/>
    </source>
</evidence>
<dbReference type="NCBIfam" id="TIGR00229">
    <property type="entry name" value="sensory_box"/>
    <property type="match status" value="2"/>
</dbReference>
<evidence type="ECO:0000256" key="3">
    <source>
        <dbReference type="ARBA" id="ARBA00022679"/>
    </source>
</evidence>
<dbReference type="Proteomes" id="UP000215731">
    <property type="component" value="Unassembled WGS sequence"/>
</dbReference>
<dbReference type="InterPro" id="IPR000014">
    <property type="entry name" value="PAS"/>
</dbReference>
<dbReference type="InterPro" id="IPR011006">
    <property type="entry name" value="CheY-like_superfamily"/>
</dbReference>
<evidence type="ECO:0000256" key="6">
    <source>
        <dbReference type="PROSITE-ProRule" id="PRU00169"/>
    </source>
</evidence>
<feature type="domain" description="Response regulatory" evidence="8">
    <location>
        <begin position="30"/>
        <end position="146"/>
    </location>
</feature>
<feature type="modified residue" description="4-aspartylphosphate" evidence="6">
    <location>
        <position position="81"/>
    </location>
</feature>
<dbReference type="InterPro" id="IPR001789">
    <property type="entry name" value="Sig_transdc_resp-reg_receiver"/>
</dbReference>
<dbReference type="Pfam" id="PF08448">
    <property type="entry name" value="PAS_4"/>
    <property type="match status" value="1"/>
</dbReference>
<protein>
    <recommendedName>
        <fullName evidence="2">histidine kinase</fullName>
        <ecNumber evidence="2">2.7.13.3</ecNumber>
    </recommendedName>
</protein>
<dbReference type="PANTHER" id="PTHR43711:SF1">
    <property type="entry name" value="HISTIDINE KINASE 1"/>
    <property type="match status" value="1"/>
</dbReference>
<dbReference type="PROSITE" id="PS50113">
    <property type="entry name" value="PAC"/>
    <property type="match status" value="1"/>
</dbReference>
<dbReference type="CDD" id="cd00082">
    <property type="entry name" value="HisKA"/>
    <property type="match status" value="1"/>
</dbReference>
<dbReference type="SMART" id="SM00387">
    <property type="entry name" value="HATPase_c"/>
    <property type="match status" value="1"/>
</dbReference>
<dbReference type="SMART" id="SM00086">
    <property type="entry name" value="PAC"/>
    <property type="match status" value="1"/>
</dbReference>
<dbReference type="SUPFAM" id="SSF55874">
    <property type="entry name" value="ATPase domain of HSP90 chaperone/DNA topoisomerase II/histidine kinase"/>
    <property type="match status" value="1"/>
</dbReference>
<evidence type="ECO:0000259" key="9">
    <source>
        <dbReference type="PROSITE" id="PS50113"/>
    </source>
</evidence>
<dbReference type="InterPro" id="IPR005467">
    <property type="entry name" value="His_kinase_dom"/>
</dbReference>
<dbReference type="InterPro" id="IPR050736">
    <property type="entry name" value="Sensor_HK_Regulatory"/>
</dbReference>
<organism evidence="10 11">
    <name type="scientific">Halorubrum ezzemoulense</name>
    <name type="common">Halorubrum chaoviator</name>
    <dbReference type="NCBI Taxonomy" id="337243"/>
    <lineage>
        <taxon>Archaea</taxon>
        <taxon>Methanobacteriati</taxon>
        <taxon>Methanobacteriota</taxon>
        <taxon>Stenosarchaea group</taxon>
        <taxon>Halobacteria</taxon>
        <taxon>Halobacteriales</taxon>
        <taxon>Haloferacaceae</taxon>
        <taxon>Halorubrum</taxon>
    </lineage>
</organism>
<dbReference type="Gene3D" id="3.40.50.2300">
    <property type="match status" value="1"/>
</dbReference>
<dbReference type="GO" id="GO:0000155">
    <property type="term" value="F:phosphorelay sensor kinase activity"/>
    <property type="evidence" value="ECO:0007669"/>
    <property type="project" value="InterPro"/>
</dbReference>
<evidence type="ECO:0000256" key="5">
    <source>
        <dbReference type="ARBA" id="ARBA00023012"/>
    </source>
</evidence>
<dbReference type="Pfam" id="PF08447">
    <property type="entry name" value="PAS_3"/>
    <property type="match status" value="1"/>
</dbReference>
<dbReference type="InterPro" id="IPR001610">
    <property type="entry name" value="PAC"/>
</dbReference>
<dbReference type="Pfam" id="PF02518">
    <property type="entry name" value="HATPase_c"/>
    <property type="match status" value="1"/>
</dbReference>
<dbReference type="SUPFAM" id="SSF55785">
    <property type="entry name" value="PYP-like sensor domain (PAS domain)"/>
    <property type="match status" value="2"/>
</dbReference>
<dbReference type="AlphaFoldDB" id="A0A256J870"/>
<keyword evidence="4" id="KW-0418">Kinase</keyword>
<dbReference type="CDD" id="cd00156">
    <property type="entry name" value="REC"/>
    <property type="match status" value="1"/>
</dbReference>
<dbReference type="InterPro" id="IPR003594">
    <property type="entry name" value="HATPase_dom"/>
</dbReference>
<evidence type="ECO:0000313" key="10">
    <source>
        <dbReference type="EMBL" id="OYR64582.1"/>
    </source>
</evidence>
<dbReference type="InterPro" id="IPR013655">
    <property type="entry name" value="PAS_fold_3"/>
</dbReference>
<keyword evidence="3" id="KW-0808">Transferase</keyword>
<dbReference type="Gene3D" id="3.30.450.20">
    <property type="entry name" value="PAS domain"/>
    <property type="match status" value="2"/>
</dbReference>
<dbReference type="CDD" id="cd00130">
    <property type="entry name" value="PAS"/>
    <property type="match status" value="1"/>
</dbReference>
<comment type="catalytic activity">
    <reaction evidence="1">
        <text>ATP + protein L-histidine = ADP + protein N-phospho-L-histidine.</text>
        <dbReference type="EC" id="2.7.13.3"/>
    </reaction>
</comment>
<evidence type="ECO:0000256" key="2">
    <source>
        <dbReference type="ARBA" id="ARBA00012438"/>
    </source>
</evidence>
<dbReference type="Pfam" id="PF00072">
    <property type="entry name" value="Response_reg"/>
    <property type="match status" value="1"/>
</dbReference>
<evidence type="ECO:0000259" key="8">
    <source>
        <dbReference type="PROSITE" id="PS50110"/>
    </source>
</evidence>
<gene>
    <name evidence="10" type="ORF">DJ80_04760</name>
</gene>
<dbReference type="EC" id="2.7.13.3" evidence="2"/>
<evidence type="ECO:0000256" key="1">
    <source>
        <dbReference type="ARBA" id="ARBA00000085"/>
    </source>
</evidence>
<name>A0A256J870_HALEZ</name>
<keyword evidence="5" id="KW-0902">Two-component regulatory system</keyword>
<sequence length="619" mass="68627">MRVLPPDLSPPDAIIRQLVAQMEPITEPIRVLYVDDEPEFAEMAATFLEREDDRFDVEIVPSGTEGSARLADEAFDCVISDYEMPGRNGIEFLQAVRDDHPDLPFILHTGKGSEEVASDAISAGVTDYIQKKGNADQYALLANRILNAVEAHRSRRIAAERTRRLETLIGNLPGMVYRCRNEPEWPMETVRGEVEALTGYSAGAIEGDGGVVWGDDILHPDDREEMWATVQAELSAGDTFEVTYRIITEGGETKWMWERGRGVYADDGELDALEGFITDITERKQREQELAKSESRYRTLAENFPNGAVFYVDGEFRYEIVSGGGFDPLDTAPDDIVGHSVSEVERFSEGLVETIEAIHEATLAGRSERVEVPYEDRVFEIRTAPVREDGDVVAGLHIARDITERREREEELQRQNERLEKFAKVVSHDLRNPLNVVEGRLELARAECDSDQLVEAESALERGQALVDDLLSLAREGKVVTEAEPVLLKPIVEQCWASVETADATLNVDADRAVMADRSRLKQLLENLIRNAVDHVGPEVTVEVGRLADGFYVADDGPGIVANDRETVFESGYSTVPDNTGFGLAIVDEIADAHGWDVTVTESASGGARFEITGVQFDT</sequence>
<dbReference type="PANTHER" id="PTHR43711">
    <property type="entry name" value="TWO-COMPONENT HISTIDINE KINASE"/>
    <property type="match status" value="1"/>
</dbReference>
<reference evidence="10 11" key="1">
    <citation type="journal article" date="2014" name="Front. Microbiol.">
        <title>Population and genomic analysis of the genus Halorubrum.</title>
        <authorList>
            <person name="Fullmer M.S."/>
            <person name="Soucy S.M."/>
            <person name="Swithers K.S."/>
            <person name="Makkay A.M."/>
            <person name="Wheeler R."/>
            <person name="Ventosa A."/>
            <person name="Gogarten J.P."/>
            <person name="Papke R.T."/>
        </authorList>
    </citation>
    <scope>NUCLEOTIDE SEQUENCE [LARGE SCALE GENOMIC DNA]</scope>
    <source>
        <strain evidence="10 11">Ga36</strain>
    </source>
</reference>
<comment type="caution">
    <text evidence="10">The sequence shown here is derived from an EMBL/GenBank/DDBJ whole genome shotgun (WGS) entry which is preliminary data.</text>
</comment>
<dbReference type="InterPro" id="IPR003661">
    <property type="entry name" value="HisK_dim/P_dom"/>
</dbReference>
<dbReference type="InterPro" id="IPR036890">
    <property type="entry name" value="HATPase_C_sf"/>
</dbReference>
<dbReference type="InterPro" id="IPR000700">
    <property type="entry name" value="PAS-assoc_C"/>
</dbReference>
<dbReference type="Pfam" id="PF00512">
    <property type="entry name" value="HisKA"/>
    <property type="match status" value="1"/>
</dbReference>
<dbReference type="InterPro" id="IPR013656">
    <property type="entry name" value="PAS_4"/>
</dbReference>
<dbReference type="Gene3D" id="3.30.565.10">
    <property type="entry name" value="Histidine kinase-like ATPase, C-terminal domain"/>
    <property type="match status" value="1"/>
</dbReference>
<dbReference type="Gene3D" id="1.10.287.130">
    <property type="match status" value="1"/>
</dbReference>
<dbReference type="SUPFAM" id="SSF47384">
    <property type="entry name" value="Homodimeric domain of signal transducing histidine kinase"/>
    <property type="match status" value="1"/>
</dbReference>
<feature type="domain" description="Histidine kinase" evidence="7">
    <location>
        <begin position="425"/>
        <end position="613"/>
    </location>
</feature>
<dbReference type="InterPro" id="IPR035965">
    <property type="entry name" value="PAS-like_dom_sf"/>
</dbReference>
<accession>A0A256J870</accession>
<dbReference type="InterPro" id="IPR036097">
    <property type="entry name" value="HisK_dim/P_sf"/>
</dbReference>
<dbReference type="PROSITE" id="PS50109">
    <property type="entry name" value="HIS_KIN"/>
    <property type="match status" value="1"/>
</dbReference>
<evidence type="ECO:0000259" key="7">
    <source>
        <dbReference type="PROSITE" id="PS50109"/>
    </source>
</evidence>
<dbReference type="SUPFAM" id="SSF52172">
    <property type="entry name" value="CheY-like"/>
    <property type="match status" value="1"/>
</dbReference>
<dbReference type="PROSITE" id="PS50110">
    <property type="entry name" value="RESPONSE_REGULATORY"/>
    <property type="match status" value="1"/>
</dbReference>
<dbReference type="EMBL" id="NHOZ01000044">
    <property type="protein sequence ID" value="OYR64582.1"/>
    <property type="molecule type" value="Genomic_DNA"/>
</dbReference>
<feature type="domain" description="PAC" evidence="9">
    <location>
        <begin position="240"/>
        <end position="292"/>
    </location>
</feature>
<evidence type="ECO:0000256" key="4">
    <source>
        <dbReference type="ARBA" id="ARBA00022777"/>
    </source>
</evidence>
<dbReference type="SMART" id="SM00091">
    <property type="entry name" value="PAS"/>
    <property type="match status" value="2"/>
</dbReference>
<keyword evidence="6" id="KW-0597">Phosphoprotein</keyword>
<dbReference type="SMART" id="SM00388">
    <property type="entry name" value="HisKA"/>
    <property type="match status" value="1"/>
</dbReference>
<proteinExistence type="predicted"/>